<dbReference type="OrthoDB" id="285005at2"/>
<dbReference type="EMBL" id="PUHZ01000024">
    <property type="protein sequence ID" value="PQO42942.1"/>
    <property type="molecule type" value="Genomic_DNA"/>
</dbReference>
<gene>
    <name evidence="1" type="ORF">C5Y93_24785</name>
</gene>
<dbReference type="RefSeq" id="WP_105338154.1">
    <property type="nucleotide sequence ID" value="NZ_PUHZ01000024.1"/>
</dbReference>
<dbReference type="Proteomes" id="UP000237819">
    <property type="component" value="Unassembled WGS sequence"/>
</dbReference>
<organism evidence="1 2">
    <name type="scientific">Blastopirellula marina</name>
    <dbReference type="NCBI Taxonomy" id="124"/>
    <lineage>
        <taxon>Bacteria</taxon>
        <taxon>Pseudomonadati</taxon>
        <taxon>Planctomycetota</taxon>
        <taxon>Planctomycetia</taxon>
        <taxon>Pirellulales</taxon>
        <taxon>Pirellulaceae</taxon>
        <taxon>Blastopirellula</taxon>
    </lineage>
</organism>
<dbReference type="AlphaFoldDB" id="A0A2S8GER0"/>
<protein>
    <submittedName>
        <fullName evidence="1">Uncharacterized protein</fullName>
    </submittedName>
</protein>
<comment type="caution">
    <text evidence="1">The sequence shown here is derived from an EMBL/GenBank/DDBJ whole genome shotgun (WGS) entry which is preliminary data.</text>
</comment>
<reference evidence="1 2" key="1">
    <citation type="submission" date="2018-02" db="EMBL/GenBank/DDBJ databases">
        <title>Comparative genomes isolates from brazilian mangrove.</title>
        <authorList>
            <person name="Araujo J.E."/>
            <person name="Taketani R.G."/>
            <person name="Silva M.C.P."/>
            <person name="Loureco M.V."/>
            <person name="Andreote F.D."/>
        </authorList>
    </citation>
    <scope>NUCLEOTIDE SEQUENCE [LARGE SCALE GENOMIC DNA]</scope>
    <source>
        <strain evidence="1 2">Nap-Phe MGV</strain>
    </source>
</reference>
<evidence type="ECO:0000313" key="2">
    <source>
        <dbReference type="Proteomes" id="UP000237819"/>
    </source>
</evidence>
<proteinExistence type="predicted"/>
<accession>A0A2S8GER0</accession>
<name>A0A2S8GER0_9BACT</name>
<evidence type="ECO:0000313" key="1">
    <source>
        <dbReference type="EMBL" id="PQO42942.1"/>
    </source>
</evidence>
<sequence>MKSRIPGQPRAASPVEAERKFAGWVDVDRPFASPGVRTSDFRGGAKTAKAPIANVVIAARTDLLRNQLREEYARLLVV</sequence>